<dbReference type="Gene3D" id="6.10.140.200">
    <property type="match status" value="1"/>
</dbReference>
<dbReference type="GO" id="GO:0003712">
    <property type="term" value="F:transcription coregulator activity"/>
    <property type="evidence" value="ECO:0007669"/>
    <property type="project" value="InterPro"/>
</dbReference>
<gene>
    <name evidence="8" type="ORF">DGYR_LOCUS11042</name>
</gene>
<reference evidence="8 9" key="1">
    <citation type="submission" date="2020-08" db="EMBL/GenBank/DDBJ databases">
        <authorList>
            <person name="Hejnol A."/>
        </authorList>
    </citation>
    <scope>NUCLEOTIDE SEQUENCE [LARGE SCALE GENOMIC DNA]</scope>
</reference>
<keyword evidence="5 6" id="KW-0539">Nucleus</keyword>
<comment type="similarity">
    <text evidence="2 6">Belongs to the Mediator complex subunit 7 family.</text>
</comment>
<dbReference type="Pfam" id="PF05983">
    <property type="entry name" value="Med7"/>
    <property type="match status" value="1"/>
</dbReference>
<comment type="function">
    <text evidence="6">Component of the Mediator complex, a coactivator involved in the regulated transcription of nearly all RNA polymerase II-dependent genes. Mediator functions as a bridge to convey information from gene-specific regulatory proteins to the basal RNA polymerase II transcription machinery.</text>
</comment>
<accession>A0A7I8W480</accession>
<dbReference type="OrthoDB" id="10253553at2759"/>
<evidence type="ECO:0000256" key="3">
    <source>
        <dbReference type="ARBA" id="ARBA00023015"/>
    </source>
</evidence>
<evidence type="ECO:0000256" key="1">
    <source>
        <dbReference type="ARBA" id="ARBA00004123"/>
    </source>
</evidence>
<dbReference type="PANTHER" id="PTHR21428:SF11">
    <property type="entry name" value="MEDIATOR OF RNA POLYMERASE II TRANSCRIPTION SUBUNIT 7"/>
    <property type="match status" value="1"/>
</dbReference>
<keyword evidence="6" id="KW-0010">Activator</keyword>
<protein>
    <recommendedName>
        <fullName evidence="6">Mediator of RNA polymerase II transcription subunit 7</fullName>
    </recommendedName>
</protein>
<evidence type="ECO:0000256" key="6">
    <source>
        <dbReference type="RuleBase" id="RU364060"/>
    </source>
</evidence>
<evidence type="ECO:0000313" key="8">
    <source>
        <dbReference type="EMBL" id="CAD5123354.1"/>
    </source>
</evidence>
<keyword evidence="3 6" id="KW-0805">Transcription regulation</keyword>
<dbReference type="SUPFAM" id="SSF140718">
    <property type="entry name" value="Mediator hinge subcomplex-like"/>
    <property type="match status" value="1"/>
</dbReference>
<evidence type="ECO:0000256" key="5">
    <source>
        <dbReference type="ARBA" id="ARBA00023242"/>
    </source>
</evidence>
<proteinExistence type="inferred from homology"/>
<dbReference type="GO" id="GO:0070847">
    <property type="term" value="C:core mediator complex"/>
    <property type="evidence" value="ECO:0007669"/>
    <property type="project" value="TreeGrafter"/>
</dbReference>
<dbReference type="GO" id="GO:0006357">
    <property type="term" value="P:regulation of transcription by RNA polymerase II"/>
    <property type="evidence" value="ECO:0007669"/>
    <property type="project" value="InterPro"/>
</dbReference>
<dbReference type="EMBL" id="CAJFCJ010000019">
    <property type="protein sequence ID" value="CAD5123354.1"/>
    <property type="molecule type" value="Genomic_DNA"/>
</dbReference>
<evidence type="ECO:0000256" key="4">
    <source>
        <dbReference type="ARBA" id="ARBA00023163"/>
    </source>
</evidence>
<evidence type="ECO:0000256" key="2">
    <source>
        <dbReference type="ARBA" id="ARBA00009994"/>
    </source>
</evidence>
<evidence type="ECO:0000256" key="7">
    <source>
        <dbReference type="SAM" id="MobiDB-lite"/>
    </source>
</evidence>
<feature type="compositionally biased region" description="Polar residues" evidence="7">
    <location>
        <begin position="1"/>
        <end position="12"/>
    </location>
</feature>
<organism evidence="8 9">
    <name type="scientific">Dimorphilus gyrociliatus</name>
    <dbReference type="NCBI Taxonomy" id="2664684"/>
    <lineage>
        <taxon>Eukaryota</taxon>
        <taxon>Metazoa</taxon>
        <taxon>Spiralia</taxon>
        <taxon>Lophotrochozoa</taxon>
        <taxon>Annelida</taxon>
        <taxon>Polychaeta</taxon>
        <taxon>Polychaeta incertae sedis</taxon>
        <taxon>Dinophilidae</taxon>
        <taxon>Dimorphilus</taxon>
    </lineage>
</organism>
<comment type="caution">
    <text evidence="8">The sequence shown here is derived from an EMBL/GenBank/DDBJ whole genome shotgun (WGS) entry which is preliminary data.</text>
</comment>
<name>A0A7I8W480_9ANNE</name>
<keyword evidence="4 6" id="KW-0804">Transcription</keyword>
<dbReference type="GO" id="GO:0016592">
    <property type="term" value="C:mediator complex"/>
    <property type="evidence" value="ECO:0007669"/>
    <property type="project" value="InterPro"/>
</dbReference>
<comment type="subcellular location">
    <subcellularLocation>
        <location evidence="1 6">Nucleus</location>
    </subcellularLocation>
</comment>
<comment type="subunit">
    <text evidence="6">Component of the Mediator complex.</text>
</comment>
<evidence type="ECO:0000313" key="9">
    <source>
        <dbReference type="Proteomes" id="UP000549394"/>
    </source>
</evidence>
<dbReference type="InterPro" id="IPR044888">
    <property type="entry name" value="Mediatior_Med7_sf"/>
</dbReference>
<feature type="region of interest" description="Disordered" evidence="7">
    <location>
        <begin position="1"/>
        <end position="46"/>
    </location>
</feature>
<keyword evidence="9" id="KW-1185">Reference proteome</keyword>
<dbReference type="PANTHER" id="PTHR21428">
    <property type="entry name" value="MEDIATOR OF RNA POLYMERASE II TRANSCRIPTION SUBUNIT 7"/>
    <property type="match status" value="1"/>
</dbReference>
<dbReference type="InterPro" id="IPR009244">
    <property type="entry name" value="Mediatior_Med7"/>
</dbReference>
<dbReference type="InterPro" id="IPR037212">
    <property type="entry name" value="Med7/Med21-like"/>
</dbReference>
<dbReference type="AlphaFoldDB" id="A0A7I8W480"/>
<sequence>MAANTEQQQQAVSALPLPPSFYENYTDENVKNHRAPPPPLPPSDQEGYSCFGMTFSQSNETPIVPPLESQNVERLHPESYEHKRELLKMNHSLLCAVLDLLHILASSADSPQRAQKLADIYLILIHMQHLINELRPVQARDALAAMMSRQVEATNNALSSVAKIINEVANIVNRSSSPQTTHVNGLTTTEEENELYESNSTDVNHHSLAYHNPLFENMDLF</sequence>
<dbReference type="Proteomes" id="UP000549394">
    <property type="component" value="Unassembled WGS sequence"/>
</dbReference>